<proteinExistence type="predicted"/>
<feature type="transmembrane region" description="Helical" evidence="1">
    <location>
        <begin position="17"/>
        <end position="38"/>
    </location>
</feature>
<keyword evidence="1" id="KW-0812">Transmembrane</keyword>
<keyword evidence="1" id="KW-1133">Transmembrane helix</keyword>
<feature type="transmembrane region" description="Helical" evidence="1">
    <location>
        <begin position="348"/>
        <end position="367"/>
    </location>
</feature>
<feature type="transmembrane region" description="Helical" evidence="1">
    <location>
        <begin position="301"/>
        <end position="318"/>
    </location>
</feature>
<name>A0A1M7RVT0_FERGO</name>
<feature type="transmembrane region" description="Helical" evidence="1">
    <location>
        <begin position="324"/>
        <end position="343"/>
    </location>
</feature>
<dbReference type="RefSeq" id="WP_072757423.1">
    <property type="nucleotide sequence ID" value="NZ_FRDJ01000001.1"/>
</dbReference>
<gene>
    <name evidence="2" type="ORF">SAMN02745226_00225</name>
</gene>
<evidence type="ECO:0000313" key="2">
    <source>
        <dbReference type="EMBL" id="SHN50301.1"/>
    </source>
</evidence>
<dbReference type="EMBL" id="FRDJ01000001">
    <property type="protein sequence ID" value="SHN50301.1"/>
    <property type="molecule type" value="Genomic_DNA"/>
</dbReference>
<keyword evidence="1" id="KW-0472">Membrane</keyword>
<dbReference type="AlphaFoldDB" id="A0A1M7RVT0"/>
<feature type="transmembrane region" description="Helical" evidence="1">
    <location>
        <begin position="275"/>
        <end position="294"/>
    </location>
</feature>
<dbReference type="Proteomes" id="UP000184207">
    <property type="component" value="Unassembled WGS sequence"/>
</dbReference>
<feature type="transmembrane region" description="Helical" evidence="1">
    <location>
        <begin position="594"/>
        <end position="615"/>
    </location>
</feature>
<sequence length="626" mass="72215">MKEGFEKRACKGVSLRFSYVIFVSLLILVSLANLNFALDISKAAEIYKSYLSVSSDYYKETSSLVNLDLPLYRFFKIYFVGSKEKTETTKKTGDYLEALKPFENASSDEEKLAKAMFLAYWEAKLNNRKFDSELIKSSPIFNDFFNDYQFRIVGAFGNYAQDLSAYLFGADINLEHIPEELQKLRKNVIGDYVYTPVYNGEEEEVIALLIKEPEVIKSISEIITEAQQNSEQFDPETLIMRTRGTIFRSTFGLIAGLKNEIAKEFVRLTPVKANYLWLRWVAYIILFLVWYFGFKNVKIPLLLMISAETVYIGTFFSIQSTVDGMIYGIVLAIAIFFSLFYFLVKKEYVYFVFSLALGVVLFIPSFATRDLLMQEQFENSPFYRSLIEDIFKDDLSVIKIRLKDYNTIVNESVSKFSTLLSDLEIDTFDLPEELFVPENFEKRIQYAKSIGADEKDHKKEIEDFIYFESKRFSKVQKLLRAFEKDFAKFASVGSDGFRNYIIDFIESNFQSSHAKMLVDTVAKTKKSSYVLLPTYKVFYGLSASILLALALFLTALKREEAFVPLIGSVAVSLLTLLKTQTVFIQVGVPSISMYVNWLVPYILAVSLGFGIYWLYKNHILRRRERV</sequence>
<feature type="transmembrane region" description="Helical" evidence="1">
    <location>
        <begin position="537"/>
        <end position="556"/>
    </location>
</feature>
<protein>
    <submittedName>
        <fullName evidence="2">Uncharacterized protein</fullName>
    </submittedName>
</protein>
<organism evidence="2 3">
    <name type="scientific">Fervidobacterium gondwanense DSM 13020</name>
    <dbReference type="NCBI Taxonomy" id="1121883"/>
    <lineage>
        <taxon>Bacteria</taxon>
        <taxon>Thermotogati</taxon>
        <taxon>Thermotogota</taxon>
        <taxon>Thermotogae</taxon>
        <taxon>Thermotogales</taxon>
        <taxon>Fervidobacteriaceae</taxon>
        <taxon>Fervidobacterium</taxon>
    </lineage>
</organism>
<keyword evidence="3" id="KW-1185">Reference proteome</keyword>
<dbReference type="STRING" id="1121883.SAMN02745226_00225"/>
<evidence type="ECO:0000256" key="1">
    <source>
        <dbReference type="SAM" id="Phobius"/>
    </source>
</evidence>
<evidence type="ECO:0000313" key="3">
    <source>
        <dbReference type="Proteomes" id="UP000184207"/>
    </source>
</evidence>
<reference evidence="3" key="1">
    <citation type="submission" date="2016-12" db="EMBL/GenBank/DDBJ databases">
        <authorList>
            <person name="Varghese N."/>
            <person name="Submissions S."/>
        </authorList>
    </citation>
    <scope>NUCLEOTIDE SEQUENCE [LARGE SCALE GENOMIC DNA]</scope>
    <source>
        <strain evidence="3">DSM 13020</strain>
    </source>
</reference>
<feature type="transmembrane region" description="Helical" evidence="1">
    <location>
        <begin position="563"/>
        <end position="588"/>
    </location>
</feature>
<accession>A0A1M7RVT0</accession>